<proteinExistence type="predicted"/>
<dbReference type="AlphaFoldDB" id="A0AAD7G4S4"/>
<comment type="caution">
    <text evidence="1">The sequence shown here is derived from an EMBL/GenBank/DDBJ whole genome shotgun (WGS) entry which is preliminary data.</text>
</comment>
<name>A0AAD7G4S4_MYCRO</name>
<evidence type="ECO:0000313" key="1">
    <source>
        <dbReference type="EMBL" id="KAJ7656588.1"/>
    </source>
</evidence>
<protein>
    <submittedName>
        <fullName evidence="1">Uncharacterized protein</fullName>
    </submittedName>
</protein>
<keyword evidence="2" id="KW-1185">Reference proteome</keyword>
<dbReference type="Proteomes" id="UP001221757">
    <property type="component" value="Unassembled WGS sequence"/>
</dbReference>
<accession>A0AAD7G4S4</accession>
<gene>
    <name evidence="1" type="ORF">B0H17DRAFT_1146191</name>
</gene>
<evidence type="ECO:0000313" key="2">
    <source>
        <dbReference type="Proteomes" id="UP001221757"/>
    </source>
</evidence>
<dbReference type="EMBL" id="JARKIE010000300">
    <property type="protein sequence ID" value="KAJ7656588.1"/>
    <property type="molecule type" value="Genomic_DNA"/>
</dbReference>
<organism evidence="1 2">
    <name type="scientific">Mycena rosella</name>
    <name type="common">Pink bonnet</name>
    <name type="synonym">Agaricus rosellus</name>
    <dbReference type="NCBI Taxonomy" id="1033263"/>
    <lineage>
        <taxon>Eukaryota</taxon>
        <taxon>Fungi</taxon>
        <taxon>Dikarya</taxon>
        <taxon>Basidiomycota</taxon>
        <taxon>Agaricomycotina</taxon>
        <taxon>Agaricomycetes</taxon>
        <taxon>Agaricomycetidae</taxon>
        <taxon>Agaricales</taxon>
        <taxon>Marasmiineae</taxon>
        <taxon>Mycenaceae</taxon>
        <taxon>Mycena</taxon>
    </lineage>
</organism>
<sequence>MDWVVCILSSQYRSSSRRAVLKLDLDGADKDKAKLAWFKQLRIFQNFEQDLQQLLTILEPFACAVQCPEGLELTLGVKAKAPERQVPWQEVPMHVKDVFGVLQGAAEHMQSTSCQGTCLSGALAFAPGVNVGDVWKFYVAITVVEHDLFKEDTVSFPPALRDEVCSINKTKYPIGRCSVKSGHRA</sequence>
<reference evidence="1" key="1">
    <citation type="submission" date="2023-03" db="EMBL/GenBank/DDBJ databases">
        <title>Massive genome expansion in bonnet fungi (Mycena s.s.) driven by repeated elements and novel gene families across ecological guilds.</title>
        <authorList>
            <consortium name="Lawrence Berkeley National Laboratory"/>
            <person name="Harder C.B."/>
            <person name="Miyauchi S."/>
            <person name="Viragh M."/>
            <person name="Kuo A."/>
            <person name="Thoen E."/>
            <person name="Andreopoulos B."/>
            <person name="Lu D."/>
            <person name="Skrede I."/>
            <person name="Drula E."/>
            <person name="Henrissat B."/>
            <person name="Morin E."/>
            <person name="Kohler A."/>
            <person name="Barry K."/>
            <person name="LaButti K."/>
            <person name="Morin E."/>
            <person name="Salamov A."/>
            <person name="Lipzen A."/>
            <person name="Mereny Z."/>
            <person name="Hegedus B."/>
            <person name="Baldrian P."/>
            <person name="Stursova M."/>
            <person name="Weitz H."/>
            <person name="Taylor A."/>
            <person name="Grigoriev I.V."/>
            <person name="Nagy L.G."/>
            <person name="Martin F."/>
            <person name="Kauserud H."/>
        </authorList>
    </citation>
    <scope>NUCLEOTIDE SEQUENCE</scope>
    <source>
        <strain evidence="1">CBHHK067</strain>
    </source>
</reference>